<keyword evidence="11" id="KW-1185">Reference proteome</keyword>
<dbReference type="AlphaFoldDB" id="E8KAT6"/>
<dbReference type="eggNOG" id="COG4932">
    <property type="taxonomic scope" value="Bacteria"/>
</dbReference>
<evidence type="ECO:0000313" key="11">
    <source>
        <dbReference type="Proteomes" id="UP000010304"/>
    </source>
</evidence>
<dbReference type="InterPro" id="IPR041033">
    <property type="entry name" value="SpaA_PFL_dom_1"/>
</dbReference>
<name>E8KAT6_9STRE</name>
<dbReference type="HOGENOM" id="CLU_002287_4_0_9"/>
<keyword evidence="3" id="KW-0964">Secreted</keyword>
<evidence type="ECO:0000256" key="5">
    <source>
        <dbReference type="ARBA" id="ARBA00023088"/>
    </source>
</evidence>
<keyword evidence="10" id="KW-0176">Collagen</keyword>
<dbReference type="InterPro" id="IPR041171">
    <property type="entry name" value="SDR_Ig"/>
</dbReference>
<feature type="domain" description="Collagen binding" evidence="7">
    <location>
        <begin position="195"/>
        <end position="322"/>
    </location>
</feature>
<comment type="subcellular location">
    <subcellularLocation>
        <location evidence="1">Secreted</location>
        <location evidence="1">Cell wall</location>
        <topology evidence="1">Peptidoglycan-anchor</topology>
    </subcellularLocation>
</comment>
<proteinExistence type="predicted"/>
<dbReference type="GO" id="GO:0007155">
    <property type="term" value="P:cell adhesion"/>
    <property type="evidence" value="ECO:0007669"/>
    <property type="project" value="InterPro"/>
</dbReference>
<dbReference type="STRING" id="888746.HMPREF9180_0591"/>
<dbReference type="Pfam" id="PF05737">
    <property type="entry name" value="Collagen_bind"/>
    <property type="match status" value="1"/>
</dbReference>
<keyword evidence="2" id="KW-0134">Cell wall</keyword>
<gene>
    <name evidence="10" type="ORF">HMPREF9180_0591</name>
</gene>
<dbReference type="InterPro" id="IPR008456">
    <property type="entry name" value="Collagen-bd_dom"/>
</dbReference>
<dbReference type="Gene3D" id="2.60.40.740">
    <property type="match status" value="1"/>
</dbReference>
<evidence type="ECO:0000259" key="9">
    <source>
        <dbReference type="Pfam" id="PF17961"/>
    </source>
</evidence>
<dbReference type="Pfam" id="PF17802">
    <property type="entry name" value="SpaA"/>
    <property type="match status" value="1"/>
</dbReference>
<feature type="domain" description="SpaA-like prealbumin fold" evidence="8">
    <location>
        <begin position="348"/>
        <end position="430"/>
    </location>
</feature>
<sequence>MSKQLNLRRLFKVNKKKIAFFSFIICLFTIIFSLSLNKAFAENTASSKTIDAITSLDIANNSGGNLEKDLEQWVTFRLNATYDLTDKDVKAGDTTVVDLSDALYIESENFEIRDEKTNEVIANAKIDETKKHIVLTYTDYVEKHSDTSGSFFVYTRVDFQKHPEKGEIPVEVTINGKTQIVDKVNFTGVGDGNPELFSKTGWVSNAEQNILSYTISINRTKESVQDATVEDTLKFSNASYIKDSIRVIKGKFDYVKGLWEFTDRTDVTDQHTVTVSEDGQSFVIQLGDITENDQYRIEYNVQANYSPADGEILNNDAVLKGKGITIKEVVQSTVVQVSGGSGIGYVFTIHIHKVDDENQPVAGAKFKVVRQANNQVIGEYVTDAEGKITVTGLLKDKYILTEVEAPKGYVINTADTEVNATDFGADKSVTKTIVNPKEQTTTTTTTTEAPTTTTTTTTTEAPTTTTTTTTTEAPTTTS</sequence>
<evidence type="ECO:0000313" key="10">
    <source>
        <dbReference type="EMBL" id="EFX40798.1"/>
    </source>
</evidence>
<evidence type="ECO:0000256" key="6">
    <source>
        <dbReference type="SAM" id="MobiDB-lite"/>
    </source>
</evidence>
<dbReference type="GO" id="GO:0005518">
    <property type="term" value="F:collagen binding"/>
    <property type="evidence" value="ECO:0007669"/>
    <property type="project" value="InterPro"/>
</dbReference>
<keyword evidence="5" id="KW-0572">Peptidoglycan-anchor</keyword>
<comment type="caution">
    <text evidence="10">The sequence shown here is derived from an EMBL/GenBank/DDBJ whole genome shotgun (WGS) entry which is preliminary data.</text>
</comment>
<evidence type="ECO:0000259" key="8">
    <source>
        <dbReference type="Pfam" id="PF17802"/>
    </source>
</evidence>
<feature type="compositionally biased region" description="Low complexity" evidence="6">
    <location>
        <begin position="440"/>
        <end position="478"/>
    </location>
</feature>
<dbReference type="Pfam" id="PF17961">
    <property type="entry name" value="Big_8"/>
    <property type="match status" value="1"/>
</dbReference>
<keyword evidence="4" id="KW-0732">Signal</keyword>
<evidence type="ECO:0000256" key="3">
    <source>
        <dbReference type="ARBA" id="ARBA00022525"/>
    </source>
</evidence>
<dbReference type="Gene3D" id="2.60.40.10">
    <property type="entry name" value="Immunoglobulins"/>
    <property type="match status" value="1"/>
</dbReference>
<evidence type="ECO:0000256" key="4">
    <source>
        <dbReference type="ARBA" id="ARBA00022729"/>
    </source>
</evidence>
<dbReference type="SUPFAM" id="SSF49401">
    <property type="entry name" value="Bacterial adhesins"/>
    <property type="match status" value="2"/>
</dbReference>
<reference evidence="10 11" key="1">
    <citation type="submission" date="2010-12" db="EMBL/GenBank/DDBJ databases">
        <authorList>
            <person name="Muzny D."/>
            <person name="Qin X."/>
            <person name="Deng J."/>
            <person name="Jiang H."/>
            <person name="Liu Y."/>
            <person name="Qu J."/>
            <person name="Song X.-Z."/>
            <person name="Zhang L."/>
            <person name="Thornton R."/>
            <person name="Coyle M."/>
            <person name="Francisco L."/>
            <person name="Jackson L."/>
            <person name="Javaid M."/>
            <person name="Korchina V."/>
            <person name="Kovar C."/>
            <person name="Mata R."/>
            <person name="Mathew T."/>
            <person name="Ngo R."/>
            <person name="Nguyen L."/>
            <person name="Nguyen N."/>
            <person name="Okwuonu G."/>
            <person name="Ongeri F."/>
            <person name="Pham C."/>
            <person name="Simmons D."/>
            <person name="Wilczek-Boney K."/>
            <person name="Hale W."/>
            <person name="Jakkamsetti A."/>
            <person name="Pham P."/>
            <person name="Ruth R."/>
            <person name="San Lucas F."/>
            <person name="Warren J."/>
            <person name="Zhang J."/>
            <person name="Zhao Z."/>
            <person name="Zhou C."/>
            <person name="Zhu D."/>
            <person name="Lee S."/>
            <person name="Bess C."/>
            <person name="Blankenburg K."/>
            <person name="Forbes L."/>
            <person name="Fu Q."/>
            <person name="Gubbala S."/>
            <person name="Hirani K."/>
            <person name="Jayaseelan J.C."/>
            <person name="Lara F."/>
            <person name="Munidasa M."/>
            <person name="Palculict T."/>
            <person name="Patil S."/>
            <person name="Pu L.-L."/>
            <person name="Saada N."/>
            <person name="Tang L."/>
            <person name="Weissenberger G."/>
            <person name="Zhu Y."/>
            <person name="Hemphill L."/>
            <person name="Shang Y."/>
            <person name="Youmans B."/>
            <person name="Ayvaz T."/>
            <person name="Ross M."/>
            <person name="Santibanez J."/>
            <person name="Aqrawi P."/>
            <person name="Gross S."/>
            <person name="Joshi V."/>
            <person name="Fowler G."/>
            <person name="Nazareth L."/>
            <person name="Reid J."/>
            <person name="Worley K."/>
            <person name="Petrosino J."/>
            <person name="Highlander S."/>
            <person name="Gibbs R."/>
        </authorList>
    </citation>
    <scope>NUCLEOTIDE SEQUENCE [LARGE SCALE GENOMIC DNA]</scope>
    <source>
        <strain evidence="10 11">ATCC 700780</strain>
    </source>
</reference>
<accession>E8KAT6</accession>
<feature type="non-terminal residue" evidence="10">
    <location>
        <position position="478"/>
    </location>
</feature>
<dbReference type="SUPFAM" id="SSF49478">
    <property type="entry name" value="Cna protein B-type domain"/>
    <property type="match status" value="1"/>
</dbReference>
<organism evidence="10 11">
    <name type="scientific">Streptococcus peroris ATCC 700780</name>
    <dbReference type="NCBI Taxonomy" id="888746"/>
    <lineage>
        <taxon>Bacteria</taxon>
        <taxon>Bacillati</taxon>
        <taxon>Bacillota</taxon>
        <taxon>Bacilli</taxon>
        <taxon>Lactobacillales</taxon>
        <taxon>Streptococcaceae</taxon>
        <taxon>Streptococcus</taxon>
    </lineage>
</organism>
<protein>
    <submittedName>
        <fullName evidence="10">Collagen binding domain protein</fullName>
    </submittedName>
</protein>
<dbReference type="Proteomes" id="UP000010304">
    <property type="component" value="Unassembled WGS sequence"/>
</dbReference>
<feature type="domain" description="SDR-like Ig" evidence="9">
    <location>
        <begin position="70"/>
        <end position="166"/>
    </location>
</feature>
<feature type="region of interest" description="Disordered" evidence="6">
    <location>
        <begin position="434"/>
        <end position="478"/>
    </location>
</feature>
<dbReference type="InterPro" id="IPR011252">
    <property type="entry name" value="Fibrogen-bd_dom1"/>
</dbReference>
<dbReference type="EMBL" id="AEVF01000007">
    <property type="protein sequence ID" value="EFX40798.1"/>
    <property type="molecule type" value="Genomic_DNA"/>
</dbReference>
<evidence type="ECO:0000256" key="1">
    <source>
        <dbReference type="ARBA" id="ARBA00004168"/>
    </source>
</evidence>
<evidence type="ECO:0000259" key="7">
    <source>
        <dbReference type="Pfam" id="PF05737"/>
    </source>
</evidence>
<dbReference type="InterPro" id="IPR013783">
    <property type="entry name" value="Ig-like_fold"/>
</dbReference>
<dbReference type="InterPro" id="IPR008966">
    <property type="entry name" value="Adhesion_dom_sf"/>
</dbReference>
<dbReference type="Gene3D" id="2.60.40.1280">
    <property type="match status" value="1"/>
</dbReference>
<evidence type="ECO:0000256" key="2">
    <source>
        <dbReference type="ARBA" id="ARBA00022512"/>
    </source>
</evidence>